<organism evidence="7 8">
    <name type="scientific">Bicyclus anynana</name>
    <name type="common">Squinting bush brown butterfly</name>
    <dbReference type="NCBI Taxonomy" id="110368"/>
    <lineage>
        <taxon>Eukaryota</taxon>
        <taxon>Metazoa</taxon>
        <taxon>Ecdysozoa</taxon>
        <taxon>Arthropoda</taxon>
        <taxon>Hexapoda</taxon>
        <taxon>Insecta</taxon>
        <taxon>Pterygota</taxon>
        <taxon>Neoptera</taxon>
        <taxon>Endopterygota</taxon>
        <taxon>Lepidoptera</taxon>
        <taxon>Glossata</taxon>
        <taxon>Ditrysia</taxon>
        <taxon>Papilionoidea</taxon>
        <taxon>Nymphalidae</taxon>
        <taxon>Satyrinae</taxon>
        <taxon>Satyrini</taxon>
        <taxon>Mycalesina</taxon>
        <taxon>Bicyclus</taxon>
    </lineage>
</organism>
<dbReference type="Proteomes" id="UP001652582">
    <property type="component" value="Chromosome 10"/>
</dbReference>
<proteinExistence type="predicted"/>
<evidence type="ECO:0000313" key="7">
    <source>
        <dbReference type="Proteomes" id="UP001652582"/>
    </source>
</evidence>
<feature type="compositionally biased region" description="Polar residues" evidence="3">
    <location>
        <begin position="862"/>
        <end position="882"/>
    </location>
</feature>
<dbReference type="SUPFAM" id="SSF140741">
    <property type="entry name" value="RUN domain-like"/>
    <property type="match status" value="1"/>
</dbReference>
<feature type="compositionally biased region" description="Polar residues" evidence="3">
    <location>
        <begin position="456"/>
        <end position="466"/>
    </location>
</feature>
<dbReference type="Pfam" id="PF02759">
    <property type="entry name" value="RUN"/>
    <property type="match status" value="1"/>
</dbReference>
<dbReference type="SUPFAM" id="SSF50044">
    <property type="entry name" value="SH3-domain"/>
    <property type="match status" value="1"/>
</dbReference>
<feature type="compositionally biased region" description="Low complexity" evidence="3">
    <location>
        <begin position="1136"/>
        <end position="1151"/>
    </location>
</feature>
<feature type="domain" description="SH3" evidence="5">
    <location>
        <begin position="1785"/>
        <end position="1844"/>
    </location>
</feature>
<evidence type="ECO:0000256" key="3">
    <source>
        <dbReference type="SAM" id="MobiDB-lite"/>
    </source>
</evidence>
<dbReference type="SMART" id="SM00593">
    <property type="entry name" value="RUN"/>
    <property type="match status" value="1"/>
</dbReference>
<feature type="region of interest" description="Disordered" evidence="3">
    <location>
        <begin position="1567"/>
        <end position="1612"/>
    </location>
</feature>
<feature type="compositionally biased region" description="Low complexity" evidence="3">
    <location>
        <begin position="382"/>
        <end position="396"/>
    </location>
</feature>
<dbReference type="Gene3D" id="1.20.58.900">
    <property type="match status" value="1"/>
</dbReference>
<dbReference type="SMART" id="SM00326">
    <property type="entry name" value="SH3"/>
    <property type="match status" value="1"/>
</dbReference>
<feature type="region of interest" description="Disordered" evidence="3">
    <location>
        <begin position="1483"/>
        <end position="1514"/>
    </location>
</feature>
<gene>
    <name evidence="8" type="primary">LOC112043605</name>
</gene>
<dbReference type="Gene3D" id="2.30.30.40">
    <property type="entry name" value="SH3 Domains"/>
    <property type="match status" value="1"/>
</dbReference>
<feature type="region of interest" description="Disordered" evidence="3">
    <location>
        <begin position="34"/>
        <end position="59"/>
    </location>
</feature>
<feature type="compositionally biased region" description="Basic and acidic residues" evidence="3">
    <location>
        <begin position="1709"/>
        <end position="1719"/>
    </location>
</feature>
<evidence type="ECO:0000256" key="2">
    <source>
        <dbReference type="PROSITE-ProRule" id="PRU00192"/>
    </source>
</evidence>
<feature type="region of interest" description="Disordered" evidence="3">
    <location>
        <begin position="1125"/>
        <end position="1168"/>
    </location>
</feature>
<dbReference type="PROSITE" id="PS50002">
    <property type="entry name" value="SH3"/>
    <property type="match status" value="1"/>
</dbReference>
<dbReference type="RefSeq" id="XP_052739808.1">
    <property type="nucleotide sequence ID" value="XM_052883848.1"/>
</dbReference>
<feature type="chain" id="PRO_5045271298" evidence="4">
    <location>
        <begin position="19"/>
        <end position="1844"/>
    </location>
</feature>
<feature type="compositionally biased region" description="Low complexity" evidence="3">
    <location>
        <begin position="467"/>
        <end position="485"/>
    </location>
</feature>
<keyword evidence="7" id="KW-1185">Reference proteome</keyword>
<dbReference type="InterPro" id="IPR037213">
    <property type="entry name" value="Run_dom_sf"/>
</dbReference>
<keyword evidence="4" id="KW-0732">Signal</keyword>
<dbReference type="GeneID" id="112043605"/>
<feature type="region of interest" description="Disordered" evidence="3">
    <location>
        <begin position="369"/>
        <end position="399"/>
    </location>
</feature>
<evidence type="ECO:0000256" key="1">
    <source>
        <dbReference type="ARBA" id="ARBA00022443"/>
    </source>
</evidence>
<name>A0ABM3LL87_BICAN</name>
<feature type="region of interest" description="Disordered" evidence="3">
    <location>
        <begin position="1625"/>
        <end position="1786"/>
    </location>
</feature>
<dbReference type="InterPro" id="IPR004012">
    <property type="entry name" value="Run_dom"/>
</dbReference>
<sequence length="1844" mass="204418">MIGLVLCVVAKLIDLAISAYYCENGGRYEFLHRKRRRRKASQGPPPRLGLKAASPSVPDEDCNSNTSLAGSLHSTHDELDAHCDNSGYLWLLDYNPMFRDGSCHHISVLSSVSASYKGISDLTSRFEFASRYKDIARDLDANLAEADMESFKTEDIHALLMTGDLPHDAIIDDITHDFYTNFLVDTVSCNGVLQSNPQGEMFASISSSLLEKFRFDSSMSGSSLQGEESVGSINTMSICKSELLFSPVKEGAHGVHFSVDSLDCELPTEQDLILTCQANKDNYTIAFEGSLTIYSEDSECAEPAVNQKHDKLVKRLHEGTDFNIALDSDERTRRNLELLERCKKLTNKLTTSMARSDLGLTTWCKLKKQTNQSPLKRHPSGNNNENTNETTDATNEMSNSVIKSQSLPNLYRRKLLSSSINSAALSNSTVDSFTANQRIIGTSTCMKVYDVSQNRSTLGSQHSEPMSTSSSDNQSSSEKSQTKQQPFNLVKLFMKQKSISNDGIVSMDQLDRSECWPSSSGGESGESMGEQRLGTLKNTLLERPQVDLPIEALEETSSAVYEEIRPTNPYNRVYDEVLIEEEEIEGSRLSDNESNLYAVVNKPHLKRANLNITNSPSKGRYSRKSCSSQSSATSVSISSCSESDGTQITRMNRVLQREPCDTKATSTHFEVDKLDKSMQTSSLPVSSISHDRDMYKIVEASFLEKLKEGDCEKPVFVLYPNYTLPDISFLNGRPNIYLSPVKVNISPKSTDSKRNRMHVKGKRPFSCNDVEMLKKKGLGHIKDWDSLNFLLPLECRQLLSEMPELMQYVKEKEVSNKCDKYCNVLPASKQRNRPISCDCNNLANTTAVSSSSSTATQPSSGYRGSSTMLTDESAQNSPAPTGNFNPLFVYRYDSATSSEASCANTEGQRINPSIPKRSLSLADQNRMAKQGEFAPPRPPLPKSILRKSMDKTRKSTAHTKRYSMFELDDFLQDPIVCGTAAVEHKTKRRSLQEPYYLQNQTNFEYRKNNDLAAKRLSQQFLDAADKDADYNEYYQDEGVGTESSLESGKSNEIKFHRPHTPPLPKPRTKQMEYTDFPPPGALISSADLQQLEEFLKQSGINCQNMDEWDQNQVQKVRSQVTKFLQMKRSQEENQRSTDSSSSSCNSKKSVSFAQKPDTKTEVPQTQTKAVDELKVASVATPPNSPNISAMVAQRHYQGKNLAEIPICEEGEVSPDEFSNPTTHHDGRQKYDLIDVSQKRALVSNVTDAVEMLIQHFSPATDQAELGFLGDSKQSPACAKIALNALCPALYAIFRDGLKENIETSFGAVNNSVWQMVEATARQGPITKSLNELVLRINSEDAVTEGLVKFNAFILGLLNAQSVDAWVSYVRTRESILAKHYDPDSLILAGCVGESRCRALLDTLLASLEPLRLLPFSLDLMFEMRELHRSFKKIENDMRAASRPTTINTPPLTLNQRNLLKLVRSMQSSAISSDDCQTSVIMRHKEPRNKEPSTPDLLNESANVKTTVEKNRPRSCVNPSAIGYDMCPNNSRIELETNRRWSGVHLGSKLMQAFDRLVFDDSDDYTDSLENNKPPAKATGNDTKLDTSGEEHWRPSSANSSASGNTGSNSGGKFRRLQLKWEMLSTAESPVTPSGETSPATARGSKIPRPVSSPVRPQAPAIQSPAKNTHRGIPVPVRKGTSPTSATPRPNTARTTAVSKKPPQPANRVIPEKSTRKSTDKTQIPKGAVKKANIQKSPASRVDGACVGGAPRPASLPYGRAAPPPAPRRAASSSAARAHAHHAQQQKNKYVRTLWHRLPSDSGHLAFNEGERLRLILEVDDLYLLCCRGDQKGLVPRDAVLLEDF</sequence>
<evidence type="ECO:0000259" key="5">
    <source>
        <dbReference type="PROSITE" id="PS50002"/>
    </source>
</evidence>
<feature type="compositionally biased region" description="Low complexity" evidence="3">
    <location>
        <begin position="1767"/>
        <end position="1776"/>
    </location>
</feature>
<keyword evidence="1 2" id="KW-0728">SH3 domain</keyword>
<evidence type="ECO:0000313" key="8">
    <source>
        <dbReference type="RefSeq" id="XP_052739808.1"/>
    </source>
</evidence>
<feature type="region of interest" description="Disordered" evidence="3">
    <location>
        <begin position="1038"/>
        <end position="1070"/>
    </location>
</feature>
<feature type="region of interest" description="Disordered" evidence="3">
    <location>
        <begin position="456"/>
        <end position="486"/>
    </location>
</feature>
<protein>
    <submittedName>
        <fullName evidence="8">Uncharacterized protein LOC112043605 isoform X1</fullName>
    </submittedName>
</protein>
<reference evidence="8" key="1">
    <citation type="submission" date="2025-08" db="UniProtKB">
        <authorList>
            <consortium name="RefSeq"/>
        </authorList>
    </citation>
    <scope>IDENTIFICATION</scope>
</reference>
<feature type="compositionally biased region" description="Basic and acidic residues" evidence="3">
    <location>
        <begin position="1582"/>
        <end position="1593"/>
    </location>
</feature>
<feature type="compositionally biased region" description="Low complexity" evidence="3">
    <location>
        <begin position="1680"/>
        <end position="1696"/>
    </location>
</feature>
<feature type="compositionally biased region" description="Low complexity" evidence="3">
    <location>
        <begin position="1595"/>
        <end position="1611"/>
    </location>
</feature>
<feature type="region of interest" description="Disordered" evidence="3">
    <location>
        <begin position="848"/>
        <end position="882"/>
    </location>
</feature>
<feature type="compositionally biased region" description="Low complexity" evidence="3">
    <location>
        <begin position="848"/>
        <end position="860"/>
    </location>
</feature>
<dbReference type="PANTHER" id="PTHR15591:SF13">
    <property type="entry name" value="RUN DOMAIN-CONTAINING PROTEIN"/>
    <property type="match status" value="1"/>
</dbReference>
<dbReference type="InterPro" id="IPR047343">
    <property type="entry name" value="RUSC1_2"/>
</dbReference>
<evidence type="ECO:0000256" key="4">
    <source>
        <dbReference type="SAM" id="SignalP"/>
    </source>
</evidence>
<accession>A0ABM3LL87</accession>
<feature type="signal peptide" evidence="4">
    <location>
        <begin position="1"/>
        <end position="18"/>
    </location>
</feature>
<feature type="compositionally biased region" description="Polar residues" evidence="3">
    <location>
        <begin position="1625"/>
        <end position="1639"/>
    </location>
</feature>
<dbReference type="PROSITE" id="PS50826">
    <property type="entry name" value="RUN"/>
    <property type="match status" value="1"/>
</dbReference>
<feature type="domain" description="RUN" evidence="6">
    <location>
        <begin position="1276"/>
        <end position="1422"/>
    </location>
</feature>
<dbReference type="InterPro" id="IPR001452">
    <property type="entry name" value="SH3_domain"/>
</dbReference>
<dbReference type="InterPro" id="IPR036028">
    <property type="entry name" value="SH3-like_dom_sf"/>
</dbReference>
<dbReference type="PANTHER" id="PTHR15591">
    <property type="entry name" value="RUN AND SH3 DOMAIN CONTAINING"/>
    <property type="match status" value="1"/>
</dbReference>
<evidence type="ECO:0000259" key="6">
    <source>
        <dbReference type="PROSITE" id="PS50826"/>
    </source>
</evidence>
<dbReference type="CDD" id="cd17685">
    <property type="entry name" value="RUN_RUSC"/>
    <property type="match status" value="1"/>
</dbReference>